<proteinExistence type="predicted"/>
<evidence type="ECO:0000313" key="2">
    <source>
        <dbReference type="Proteomes" id="UP001233172"/>
    </source>
</evidence>
<keyword evidence="2" id="KW-1185">Reference proteome</keyword>
<reference evidence="1" key="1">
    <citation type="journal article" date="2023" name="PLoS Negl. Trop. Dis.">
        <title>A genome sequence for Biomphalaria pfeifferi, the major vector snail for the human-infecting parasite Schistosoma mansoni.</title>
        <authorList>
            <person name="Bu L."/>
            <person name="Lu L."/>
            <person name="Laidemitt M.R."/>
            <person name="Zhang S.M."/>
            <person name="Mutuku M."/>
            <person name="Mkoji G."/>
            <person name="Steinauer M."/>
            <person name="Loker E.S."/>
        </authorList>
    </citation>
    <scope>NUCLEOTIDE SEQUENCE</scope>
    <source>
        <strain evidence="1">KasaAsao</strain>
    </source>
</reference>
<gene>
    <name evidence="1" type="ORF">Bpfe_002594</name>
</gene>
<reference evidence="1" key="2">
    <citation type="submission" date="2023-04" db="EMBL/GenBank/DDBJ databases">
        <authorList>
            <person name="Bu L."/>
            <person name="Lu L."/>
            <person name="Laidemitt M.R."/>
            <person name="Zhang S.M."/>
            <person name="Mutuku M."/>
            <person name="Mkoji G."/>
            <person name="Steinauer M."/>
            <person name="Loker E.S."/>
        </authorList>
    </citation>
    <scope>NUCLEOTIDE SEQUENCE</scope>
    <source>
        <strain evidence="1">KasaAsao</strain>
        <tissue evidence="1">Whole Snail</tissue>
    </source>
</reference>
<sequence length="121" mass="13390">MNSSTAGQYFIVQVYGLQNTSVIHATAFTISTSNFTVTLTGSRFEHSLNETRGVSQYYPARFLINETYFCHSIGMCGTLVFRGNENFALDLLNVYAYKNADAMQVIPVAGFGTQYIVMTIG</sequence>
<feature type="non-terminal residue" evidence="1">
    <location>
        <position position="1"/>
    </location>
</feature>
<protein>
    <submittedName>
        <fullName evidence="1">Uncharacterized protein</fullName>
    </submittedName>
</protein>
<comment type="caution">
    <text evidence="1">The sequence shown here is derived from an EMBL/GenBank/DDBJ whole genome shotgun (WGS) entry which is preliminary data.</text>
</comment>
<organism evidence="1 2">
    <name type="scientific">Biomphalaria pfeifferi</name>
    <name type="common">Bloodfluke planorb</name>
    <name type="synonym">Freshwater snail</name>
    <dbReference type="NCBI Taxonomy" id="112525"/>
    <lineage>
        <taxon>Eukaryota</taxon>
        <taxon>Metazoa</taxon>
        <taxon>Spiralia</taxon>
        <taxon>Lophotrochozoa</taxon>
        <taxon>Mollusca</taxon>
        <taxon>Gastropoda</taxon>
        <taxon>Heterobranchia</taxon>
        <taxon>Euthyneura</taxon>
        <taxon>Panpulmonata</taxon>
        <taxon>Hygrophila</taxon>
        <taxon>Lymnaeoidea</taxon>
        <taxon>Planorbidae</taxon>
        <taxon>Biomphalaria</taxon>
    </lineage>
</organism>
<dbReference type="Proteomes" id="UP001233172">
    <property type="component" value="Unassembled WGS sequence"/>
</dbReference>
<evidence type="ECO:0000313" key="1">
    <source>
        <dbReference type="EMBL" id="KAK0067753.1"/>
    </source>
</evidence>
<feature type="non-terminal residue" evidence="1">
    <location>
        <position position="121"/>
    </location>
</feature>
<name>A0AAD8C7Z3_BIOPF</name>
<dbReference type="EMBL" id="JASAOG010000006">
    <property type="protein sequence ID" value="KAK0067753.1"/>
    <property type="molecule type" value="Genomic_DNA"/>
</dbReference>
<accession>A0AAD8C7Z3</accession>
<dbReference type="AlphaFoldDB" id="A0AAD8C7Z3"/>